<sequence length="500" mass="52882">MSSEAARAQGLRALWEALPSERFTTRPNYIWYVVGTVCIGAFMAAVDASIVNVAIPDLSRYFSAPASIVGWVLISYLLTLATLLTLFGRLADMWGRRPLYTFGFLVFIIGSAACGAAPNLLFLIVARVFQAAGAAMLQANSVAIITATVPANVRGRAIGFQGSAQAIGLSVGPAVGGALIGLFGWRAIFYVNVPVGIIGTLMAAMILPKDKLTNTGTQFDWWGALLFSPFLVSLMLALTWGPHLGWTSPTVLGLFLVSVILLVAFILREKGFRAPLVDINLFKLRVFTMGNLTGLMSYMVMFGVLFLMPFYFEKVSGYVSAVVGLLLTAVPIGMTVVAPQAGGLADRYGSRLLTTAGMGVTALGTLLLSVMMSLHADLPVLIVGLFLVGAGLGMFTPPNNSSVMGALPPTRLGVGGGILNMARSLGMAMGTAVSSSLMAIFLGIFGSHLVRGSKLVWIPTMRYALLALAIVAAVAAVLSILKTTRENASPQEKIEVPMEF</sequence>
<evidence type="ECO:0000256" key="5">
    <source>
        <dbReference type="ARBA" id="ARBA00022692"/>
    </source>
</evidence>
<dbReference type="InterPro" id="IPR020846">
    <property type="entry name" value="MFS_dom"/>
</dbReference>
<dbReference type="Gene3D" id="1.20.1250.20">
    <property type="entry name" value="MFS general substrate transporter like domains"/>
    <property type="match status" value="1"/>
</dbReference>
<dbReference type="EMBL" id="CP003179">
    <property type="protein sequence ID" value="AEW04972.1"/>
    <property type="molecule type" value="Genomic_DNA"/>
</dbReference>
<feature type="transmembrane region" description="Helical" evidence="8">
    <location>
        <begin position="350"/>
        <end position="372"/>
    </location>
</feature>
<keyword evidence="6 8" id="KW-1133">Transmembrane helix</keyword>
<dbReference type="PANTHER" id="PTHR42718">
    <property type="entry name" value="MAJOR FACILITATOR SUPERFAMILY MULTIDRUG TRANSPORTER MFSC"/>
    <property type="match status" value="1"/>
</dbReference>
<organism evidence="10 11">
    <name type="scientific">Sulfobacillus acidophilus (strain ATCC 700253 / DSM 10332 / NAL)</name>
    <dbReference type="NCBI Taxonomy" id="679936"/>
    <lineage>
        <taxon>Bacteria</taxon>
        <taxon>Bacillati</taxon>
        <taxon>Bacillota</taxon>
        <taxon>Clostridia</taxon>
        <taxon>Eubacteriales</taxon>
        <taxon>Clostridiales Family XVII. Incertae Sedis</taxon>
        <taxon>Sulfobacillus</taxon>
    </lineage>
</organism>
<feature type="transmembrane region" description="Helical" evidence="8">
    <location>
        <begin position="219"/>
        <end position="240"/>
    </location>
</feature>
<feature type="transmembrane region" description="Helical" evidence="8">
    <location>
        <begin position="246"/>
        <end position="267"/>
    </location>
</feature>
<dbReference type="GO" id="GO:0005886">
    <property type="term" value="C:plasma membrane"/>
    <property type="evidence" value="ECO:0007669"/>
    <property type="project" value="UniProtKB-SubCell"/>
</dbReference>
<keyword evidence="11" id="KW-1185">Reference proteome</keyword>
<evidence type="ECO:0000313" key="11">
    <source>
        <dbReference type="Proteomes" id="UP000005439"/>
    </source>
</evidence>
<dbReference type="PATRIC" id="fig|679936.5.peg.1540"/>
<feature type="transmembrane region" description="Helical" evidence="8">
    <location>
        <begin position="428"/>
        <end position="450"/>
    </location>
</feature>
<feature type="transmembrane region" description="Helical" evidence="8">
    <location>
        <begin position="378"/>
        <end position="395"/>
    </location>
</feature>
<dbReference type="InterPro" id="IPR011701">
    <property type="entry name" value="MFS"/>
</dbReference>
<feature type="transmembrane region" description="Helical" evidence="8">
    <location>
        <begin position="288"/>
        <end position="312"/>
    </location>
</feature>
<evidence type="ECO:0000256" key="6">
    <source>
        <dbReference type="ARBA" id="ARBA00022989"/>
    </source>
</evidence>
<feature type="transmembrane region" description="Helical" evidence="8">
    <location>
        <begin position="189"/>
        <end position="207"/>
    </location>
</feature>
<evidence type="ECO:0000256" key="1">
    <source>
        <dbReference type="ARBA" id="ARBA00004651"/>
    </source>
</evidence>
<keyword evidence="4" id="KW-1003">Cell membrane</keyword>
<comment type="subcellular location">
    <subcellularLocation>
        <location evidence="1">Cell membrane</location>
        <topology evidence="1">Multi-pass membrane protein</topology>
    </subcellularLocation>
</comment>
<evidence type="ECO:0000256" key="2">
    <source>
        <dbReference type="ARBA" id="ARBA00008537"/>
    </source>
</evidence>
<feature type="transmembrane region" description="Helical" evidence="8">
    <location>
        <begin position="462"/>
        <end position="481"/>
    </location>
</feature>
<dbReference type="Gene3D" id="1.20.1720.10">
    <property type="entry name" value="Multidrug resistance protein D"/>
    <property type="match status" value="1"/>
</dbReference>
<keyword evidence="7 8" id="KW-0472">Membrane</keyword>
<evidence type="ECO:0000313" key="10">
    <source>
        <dbReference type="EMBL" id="AEW04972.1"/>
    </source>
</evidence>
<dbReference type="STRING" id="679936.Sulac_1475"/>
<dbReference type="SUPFAM" id="SSF103473">
    <property type="entry name" value="MFS general substrate transporter"/>
    <property type="match status" value="2"/>
</dbReference>
<dbReference type="NCBIfam" id="TIGR00711">
    <property type="entry name" value="efflux_EmrB"/>
    <property type="match status" value="1"/>
</dbReference>
<protein>
    <submittedName>
        <fullName evidence="10">Drug resistance transporter, EmrB/QacA subfamily</fullName>
    </submittedName>
</protein>
<evidence type="ECO:0000256" key="4">
    <source>
        <dbReference type="ARBA" id="ARBA00022475"/>
    </source>
</evidence>
<feature type="domain" description="Major facilitator superfamily (MFS) profile" evidence="9">
    <location>
        <begin position="33"/>
        <end position="487"/>
    </location>
</feature>
<dbReference type="PROSITE" id="PS50850">
    <property type="entry name" value="MFS"/>
    <property type="match status" value="1"/>
</dbReference>
<feature type="transmembrane region" description="Helical" evidence="8">
    <location>
        <begin position="318"/>
        <end position="338"/>
    </location>
</feature>
<evidence type="ECO:0000256" key="8">
    <source>
        <dbReference type="SAM" id="Phobius"/>
    </source>
</evidence>
<evidence type="ECO:0000256" key="7">
    <source>
        <dbReference type="ARBA" id="ARBA00023136"/>
    </source>
</evidence>
<gene>
    <name evidence="10" type="ordered locus">Sulac_1475</name>
</gene>
<dbReference type="Pfam" id="PF07690">
    <property type="entry name" value="MFS_1"/>
    <property type="match status" value="1"/>
</dbReference>
<dbReference type="AlphaFoldDB" id="G8TX64"/>
<dbReference type="GO" id="GO:0022857">
    <property type="term" value="F:transmembrane transporter activity"/>
    <property type="evidence" value="ECO:0007669"/>
    <property type="project" value="InterPro"/>
</dbReference>
<comment type="similarity">
    <text evidence="2">Belongs to the major facilitator superfamily. EmrB family.</text>
</comment>
<dbReference type="CDD" id="cd17321">
    <property type="entry name" value="MFS_MMR_MDR_like"/>
    <property type="match status" value="1"/>
</dbReference>
<reference evidence="10 11" key="2">
    <citation type="journal article" date="2012" name="Stand. Genomic Sci.">
        <title>Complete genome sequence of the moderately thermophilic mineral-sulfide-oxidizing firmicute Sulfobacillus acidophilus type strain (NAL(T)).</title>
        <authorList>
            <person name="Anderson I."/>
            <person name="Chertkov O."/>
            <person name="Chen A."/>
            <person name="Saunders E."/>
            <person name="Lapidus A."/>
            <person name="Nolan M."/>
            <person name="Lucas S."/>
            <person name="Hammon N."/>
            <person name="Deshpande S."/>
            <person name="Cheng J.F."/>
            <person name="Han C."/>
            <person name="Tapia R."/>
            <person name="Goodwin L.A."/>
            <person name="Pitluck S."/>
            <person name="Liolios K."/>
            <person name="Pagani I."/>
            <person name="Ivanova N."/>
            <person name="Mikhailova N."/>
            <person name="Pati A."/>
            <person name="Palaniappan K."/>
            <person name="Land M."/>
            <person name="Pan C."/>
            <person name="Rohde M."/>
            <person name="Pukall R."/>
            <person name="Goker M."/>
            <person name="Detter J.C."/>
            <person name="Woyke T."/>
            <person name="Bristow J."/>
            <person name="Eisen J.A."/>
            <person name="Markowitz V."/>
            <person name="Hugenholtz P."/>
            <person name="Kyrpides N.C."/>
            <person name="Klenk H.P."/>
            <person name="Mavromatis K."/>
        </authorList>
    </citation>
    <scope>NUCLEOTIDE SEQUENCE [LARGE SCALE GENOMIC DNA]</scope>
    <source>
        <strain evidence="11">ATCC 700253 / DSM 10332 / NAL</strain>
    </source>
</reference>
<feature type="transmembrane region" description="Helical" evidence="8">
    <location>
        <begin position="163"/>
        <end position="183"/>
    </location>
</feature>
<feature type="transmembrane region" description="Helical" evidence="8">
    <location>
        <begin position="99"/>
        <end position="125"/>
    </location>
</feature>
<feature type="transmembrane region" description="Helical" evidence="8">
    <location>
        <begin position="61"/>
        <end position="87"/>
    </location>
</feature>
<dbReference type="HOGENOM" id="CLU_000960_28_3_9"/>
<dbReference type="InterPro" id="IPR004638">
    <property type="entry name" value="EmrB-like"/>
</dbReference>
<dbReference type="InterPro" id="IPR036259">
    <property type="entry name" value="MFS_trans_sf"/>
</dbReference>
<dbReference type="Proteomes" id="UP000005439">
    <property type="component" value="Chromosome"/>
</dbReference>
<name>G8TX64_SULAD</name>
<reference evidence="11" key="1">
    <citation type="submission" date="2011-12" db="EMBL/GenBank/DDBJ databases">
        <title>The complete genome of chromosome of Sulfobacillus acidophilus DSM 10332.</title>
        <authorList>
            <person name="Lucas S."/>
            <person name="Han J."/>
            <person name="Lapidus A."/>
            <person name="Bruce D."/>
            <person name="Goodwin L."/>
            <person name="Pitluck S."/>
            <person name="Peters L."/>
            <person name="Kyrpides N."/>
            <person name="Mavromatis K."/>
            <person name="Ivanova N."/>
            <person name="Mikhailova N."/>
            <person name="Chertkov O."/>
            <person name="Saunders E."/>
            <person name="Detter J.C."/>
            <person name="Tapia R."/>
            <person name="Han C."/>
            <person name="Land M."/>
            <person name="Hauser L."/>
            <person name="Markowitz V."/>
            <person name="Cheng J.-F."/>
            <person name="Hugenholtz P."/>
            <person name="Woyke T."/>
            <person name="Wu D."/>
            <person name="Pukall R."/>
            <person name="Gehrich-Schroeter G."/>
            <person name="Schneider S."/>
            <person name="Klenk H.-P."/>
            <person name="Eisen J.A."/>
        </authorList>
    </citation>
    <scope>NUCLEOTIDE SEQUENCE [LARGE SCALE GENOMIC DNA]</scope>
    <source>
        <strain evidence="11">ATCC 700253 / DSM 10332 / NAL</strain>
    </source>
</reference>
<dbReference type="PANTHER" id="PTHR42718:SF9">
    <property type="entry name" value="MAJOR FACILITATOR SUPERFAMILY MULTIDRUG TRANSPORTER MFSC"/>
    <property type="match status" value="1"/>
</dbReference>
<feature type="transmembrane region" description="Helical" evidence="8">
    <location>
        <begin position="29"/>
        <end position="55"/>
    </location>
</feature>
<accession>G8TX64</accession>
<dbReference type="KEGG" id="sap:Sulac_1475"/>
<keyword evidence="3" id="KW-0813">Transport</keyword>
<proteinExistence type="inferred from homology"/>
<keyword evidence="5 8" id="KW-0812">Transmembrane</keyword>
<dbReference type="PRINTS" id="PR01036">
    <property type="entry name" value="TCRTETB"/>
</dbReference>
<evidence type="ECO:0000256" key="3">
    <source>
        <dbReference type="ARBA" id="ARBA00022448"/>
    </source>
</evidence>
<evidence type="ECO:0000259" key="9">
    <source>
        <dbReference type="PROSITE" id="PS50850"/>
    </source>
</evidence>